<dbReference type="OrthoDB" id="6635620at2759"/>
<dbReference type="KEGG" id="api:107884759"/>
<organism evidence="1 2">
    <name type="scientific">Acyrthosiphon pisum</name>
    <name type="common">Pea aphid</name>
    <dbReference type="NCBI Taxonomy" id="7029"/>
    <lineage>
        <taxon>Eukaryota</taxon>
        <taxon>Metazoa</taxon>
        <taxon>Ecdysozoa</taxon>
        <taxon>Arthropoda</taxon>
        <taxon>Hexapoda</taxon>
        <taxon>Insecta</taxon>
        <taxon>Pterygota</taxon>
        <taxon>Neoptera</taxon>
        <taxon>Paraneoptera</taxon>
        <taxon>Hemiptera</taxon>
        <taxon>Sternorrhyncha</taxon>
        <taxon>Aphidomorpha</taxon>
        <taxon>Aphidoidea</taxon>
        <taxon>Aphididae</taxon>
        <taxon>Macrosiphini</taxon>
        <taxon>Acyrthosiphon</taxon>
    </lineage>
</organism>
<name>A0A8R2D5W0_ACYPI</name>
<evidence type="ECO:0000313" key="2">
    <source>
        <dbReference type="Proteomes" id="UP000007819"/>
    </source>
</evidence>
<evidence type="ECO:0000313" key="1">
    <source>
        <dbReference type="EnsemblMetazoa" id="XP_016663035.1"/>
    </source>
</evidence>
<dbReference type="AlphaFoldDB" id="A0A8R2D5W0"/>
<proteinExistence type="predicted"/>
<reference evidence="2" key="1">
    <citation type="submission" date="2010-06" db="EMBL/GenBank/DDBJ databases">
        <authorList>
            <person name="Jiang H."/>
            <person name="Abraham K."/>
            <person name="Ali S."/>
            <person name="Alsbrooks S.L."/>
            <person name="Anim B.N."/>
            <person name="Anosike U.S."/>
            <person name="Attaway T."/>
            <person name="Bandaranaike D.P."/>
            <person name="Battles P.K."/>
            <person name="Bell S.N."/>
            <person name="Bell A.V."/>
            <person name="Beltran B."/>
            <person name="Bickham C."/>
            <person name="Bustamante Y."/>
            <person name="Caleb T."/>
            <person name="Canada A."/>
            <person name="Cardenas V."/>
            <person name="Carter K."/>
            <person name="Chacko J."/>
            <person name="Chandrabose M.N."/>
            <person name="Chavez D."/>
            <person name="Chavez A."/>
            <person name="Chen L."/>
            <person name="Chu H.-S."/>
            <person name="Claassen K.J."/>
            <person name="Cockrell R."/>
            <person name="Collins M."/>
            <person name="Cooper J.A."/>
            <person name="Cree A."/>
            <person name="Curry S.M."/>
            <person name="Da Y."/>
            <person name="Dao M.D."/>
            <person name="Das B."/>
            <person name="Davila M.-L."/>
            <person name="Davy-Carroll L."/>
            <person name="Denson S."/>
            <person name="Dinh H."/>
            <person name="Ebong V.E."/>
            <person name="Edwards J.R."/>
            <person name="Egan A."/>
            <person name="El-Daye J."/>
            <person name="Escobedo L."/>
            <person name="Fernandez S."/>
            <person name="Fernando P.R."/>
            <person name="Flagg N."/>
            <person name="Forbes L.D."/>
            <person name="Fowler R.G."/>
            <person name="Fu Q."/>
            <person name="Gabisi R.A."/>
            <person name="Ganer J."/>
            <person name="Garbino Pronczuk A."/>
            <person name="Garcia R.M."/>
            <person name="Garner T."/>
            <person name="Garrett T.E."/>
            <person name="Gonzalez D.A."/>
            <person name="Hamid H."/>
            <person name="Hawkins E.S."/>
            <person name="Hirani K."/>
            <person name="Hogues M.E."/>
            <person name="Hollins B."/>
            <person name="Hsiao C.-H."/>
            <person name="Jabil R."/>
            <person name="James M.L."/>
            <person name="Jhangiani S.N."/>
            <person name="Johnson B."/>
            <person name="Johnson Q."/>
            <person name="Joshi V."/>
            <person name="Kalu J.B."/>
            <person name="Kam C."/>
            <person name="Kashfia A."/>
            <person name="Keebler J."/>
            <person name="Kisamo H."/>
            <person name="Kovar C.L."/>
            <person name="Lago L.A."/>
            <person name="Lai C.-Y."/>
            <person name="Laidlaw J."/>
            <person name="Lara F."/>
            <person name="Le T.-K."/>
            <person name="Lee S.L."/>
            <person name="Legall F.H."/>
            <person name="Lemon S.J."/>
            <person name="Lewis L.R."/>
            <person name="Li B."/>
            <person name="Liu Y."/>
            <person name="Liu Y.-S."/>
            <person name="Lopez J."/>
            <person name="Lozado R.J."/>
            <person name="Lu J."/>
            <person name="Madu R.C."/>
            <person name="Maheshwari M."/>
            <person name="Maheshwari R."/>
            <person name="Malloy K."/>
            <person name="Martinez E."/>
            <person name="Mathew T."/>
            <person name="Mercado I.C."/>
            <person name="Mercado C."/>
            <person name="Meyer B."/>
            <person name="Montgomery K."/>
            <person name="Morgan M.B."/>
            <person name="Munidasa M."/>
            <person name="Nazareth L.V."/>
            <person name="Nelson J."/>
            <person name="Ng B.M."/>
            <person name="Nguyen N.B."/>
            <person name="Nguyen P.Q."/>
            <person name="Nguyen T."/>
            <person name="Obregon M."/>
            <person name="Okwuonu G.O."/>
            <person name="Onwere C.G."/>
            <person name="Orozco G."/>
            <person name="Parra A."/>
            <person name="Patel S."/>
            <person name="Patil S."/>
            <person name="Perez A."/>
            <person name="Perez Y."/>
            <person name="Pham C."/>
            <person name="Primus E.L."/>
            <person name="Pu L.-L."/>
            <person name="Puazo M."/>
            <person name="Qin X."/>
            <person name="Quiroz J.B."/>
            <person name="Reese J."/>
            <person name="Richards S."/>
            <person name="Rives C.M."/>
            <person name="Robberts R."/>
            <person name="Ruiz S.J."/>
            <person name="Ruiz M.J."/>
            <person name="Santibanez J."/>
            <person name="Schneider B.W."/>
            <person name="Sisson I."/>
            <person name="Smith M."/>
            <person name="Sodergren E."/>
            <person name="Song X.-Z."/>
            <person name="Song B.B."/>
            <person name="Summersgill H."/>
            <person name="Thelus R."/>
            <person name="Thornton R.D."/>
            <person name="Trejos Z.Y."/>
            <person name="Usmani K."/>
            <person name="Vattathil S."/>
            <person name="Villasana D."/>
            <person name="Walker D.L."/>
            <person name="Wang S."/>
            <person name="Wang K."/>
            <person name="White C.S."/>
            <person name="Williams A.C."/>
            <person name="Williamson J."/>
            <person name="Wilson K."/>
            <person name="Woghiren I.O."/>
            <person name="Woodworth J.R."/>
            <person name="Worley K.C."/>
            <person name="Wright R.A."/>
            <person name="Wu W."/>
            <person name="Young L."/>
            <person name="Zhang L."/>
            <person name="Zhang J."/>
            <person name="Zhu Y."/>
            <person name="Muzny D.M."/>
            <person name="Weinstock G."/>
            <person name="Gibbs R.A."/>
        </authorList>
    </citation>
    <scope>NUCLEOTIDE SEQUENCE [LARGE SCALE GENOMIC DNA]</scope>
    <source>
        <strain evidence="2">LSR1</strain>
    </source>
</reference>
<sequence length="196" mass="21777">MEANAGSSRCTAQSSEYADEGRCLIDALDLAGYRKSTTVGCPLRRGLTECFRSTPELTSDSPVNKPVVKMDPVPPVLTTADPNNRTDALKCLKQHLFVINALDLAVDRRIATTVGPQLRPLRENAASFRSSAELSIHSPVYGLVKSVPPVATEIQPNPVRSDRRRSLWKRSKRFMWKSMVNAGRRICFCQTFVDLE</sequence>
<reference evidence="1" key="2">
    <citation type="submission" date="2022-06" db="UniProtKB">
        <authorList>
            <consortium name="EnsemblMetazoa"/>
        </authorList>
    </citation>
    <scope>IDENTIFICATION</scope>
</reference>
<protein>
    <submittedName>
        <fullName evidence="1">Uncharacterized protein</fullName>
    </submittedName>
</protein>
<keyword evidence="2" id="KW-1185">Reference proteome</keyword>
<accession>A0A8R2D5W0</accession>
<dbReference type="RefSeq" id="XP_016663035.1">
    <property type="nucleotide sequence ID" value="XM_016807546.1"/>
</dbReference>
<dbReference type="EnsemblMetazoa" id="XM_016807546.2">
    <property type="protein sequence ID" value="XP_016663035.1"/>
    <property type="gene ID" value="LOC107884759"/>
</dbReference>
<dbReference type="GeneID" id="107884759"/>
<dbReference type="Proteomes" id="UP000007819">
    <property type="component" value="Chromosome A2"/>
</dbReference>